<reference evidence="10 11" key="1">
    <citation type="journal article" date="2018" name="Nat. Ecol. Evol.">
        <title>Genomic signatures of mitonuclear coevolution across populations of Tigriopus californicus.</title>
        <authorList>
            <person name="Barreto F.S."/>
            <person name="Watson E.T."/>
            <person name="Lima T.G."/>
            <person name="Willett C.S."/>
            <person name="Edmands S."/>
            <person name="Li W."/>
            <person name="Burton R.S."/>
        </authorList>
    </citation>
    <scope>NUCLEOTIDE SEQUENCE [LARGE SCALE GENOMIC DNA]</scope>
    <source>
        <strain evidence="10 11">San Diego</strain>
    </source>
</reference>
<evidence type="ECO:0000256" key="2">
    <source>
        <dbReference type="ARBA" id="ARBA00022729"/>
    </source>
</evidence>
<gene>
    <name evidence="10" type="ORF">TCAL_12751</name>
</gene>
<evidence type="ECO:0000256" key="6">
    <source>
        <dbReference type="PROSITE-ProRule" id="PRU00884"/>
    </source>
</evidence>
<dbReference type="GO" id="GO:0046875">
    <property type="term" value="F:ephrin receptor binding"/>
    <property type="evidence" value="ECO:0007669"/>
    <property type="project" value="TreeGrafter"/>
</dbReference>
<evidence type="ECO:0000256" key="4">
    <source>
        <dbReference type="ARBA" id="ARBA00023157"/>
    </source>
</evidence>
<comment type="similarity">
    <text evidence="6 7">Belongs to the ephrin family.</text>
</comment>
<evidence type="ECO:0000313" key="11">
    <source>
        <dbReference type="Proteomes" id="UP000318571"/>
    </source>
</evidence>
<dbReference type="PANTHER" id="PTHR11304">
    <property type="entry name" value="EPHRIN"/>
    <property type="match status" value="1"/>
</dbReference>
<feature type="signal peptide" evidence="8">
    <location>
        <begin position="1"/>
        <end position="25"/>
    </location>
</feature>
<dbReference type="PROSITE" id="PS51551">
    <property type="entry name" value="EPHRIN_RBD_2"/>
    <property type="match status" value="1"/>
</dbReference>
<dbReference type="InterPro" id="IPR031328">
    <property type="entry name" value="Ephrin"/>
</dbReference>
<feature type="chain" id="PRO_5022003042" description="Ephrin RBD domain-containing protein" evidence="8">
    <location>
        <begin position="26"/>
        <end position="338"/>
    </location>
</feature>
<dbReference type="InterPro" id="IPR008972">
    <property type="entry name" value="Cupredoxin"/>
</dbReference>
<dbReference type="GO" id="GO:0007411">
    <property type="term" value="P:axon guidance"/>
    <property type="evidence" value="ECO:0007669"/>
    <property type="project" value="TreeGrafter"/>
</dbReference>
<protein>
    <recommendedName>
        <fullName evidence="9">Ephrin RBD domain-containing protein</fullName>
    </recommendedName>
</protein>
<dbReference type="SUPFAM" id="SSF49503">
    <property type="entry name" value="Cupredoxins"/>
    <property type="match status" value="1"/>
</dbReference>
<evidence type="ECO:0000259" key="9">
    <source>
        <dbReference type="PROSITE" id="PS51551"/>
    </source>
</evidence>
<keyword evidence="5" id="KW-0325">Glycoprotein</keyword>
<evidence type="ECO:0000256" key="3">
    <source>
        <dbReference type="ARBA" id="ARBA00023136"/>
    </source>
</evidence>
<dbReference type="Pfam" id="PF00812">
    <property type="entry name" value="Ephrin"/>
    <property type="match status" value="1"/>
</dbReference>
<evidence type="ECO:0000256" key="7">
    <source>
        <dbReference type="RuleBase" id="RU004375"/>
    </source>
</evidence>
<feature type="domain" description="Ephrin RBD" evidence="9">
    <location>
        <begin position="45"/>
        <end position="182"/>
    </location>
</feature>
<comment type="caution">
    <text evidence="10">The sequence shown here is derived from an EMBL/GenBank/DDBJ whole genome shotgun (WGS) entry which is preliminary data.</text>
</comment>
<dbReference type="PANTHER" id="PTHR11304:SF29">
    <property type="entry name" value="EPHRIN"/>
    <property type="match status" value="1"/>
</dbReference>
<comment type="subcellular location">
    <subcellularLocation>
        <location evidence="1">Membrane</location>
    </subcellularLocation>
</comment>
<accession>A0A553NYH8</accession>
<dbReference type="GO" id="GO:0048013">
    <property type="term" value="P:ephrin receptor signaling pathway"/>
    <property type="evidence" value="ECO:0007669"/>
    <property type="project" value="TreeGrafter"/>
</dbReference>
<dbReference type="STRING" id="6832.A0A553NYH8"/>
<evidence type="ECO:0000256" key="1">
    <source>
        <dbReference type="ARBA" id="ARBA00004370"/>
    </source>
</evidence>
<dbReference type="InterPro" id="IPR001799">
    <property type="entry name" value="Ephrin_RBD"/>
</dbReference>
<proteinExistence type="inferred from homology"/>
<dbReference type="AlphaFoldDB" id="A0A553NYH8"/>
<dbReference type="Proteomes" id="UP000318571">
    <property type="component" value="Chromosome 9"/>
</dbReference>
<dbReference type="OrthoDB" id="6250301at2759"/>
<dbReference type="PRINTS" id="PR01347">
    <property type="entry name" value="EPHRIN"/>
</dbReference>
<dbReference type="GO" id="GO:0005886">
    <property type="term" value="C:plasma membrane"/>
    <property type="evidence" value="ECO:0007669"/>
    <property type="project" value="TreeGrafter"/>
</dbReference>
<evidence type="ECO:0000256" key="8">
    <source>
        <dbReference type="SAM" id="SignalP"/>
    </source>
</evidence>
<sequence length="338" mass="38153">MIMAVSNFWATVFILCSWAFSGSMSSDKPPNPSNKKSPQEVQSPMQQNNLFWNTSKPIFRIDNTDHIIDVIHGRRLNIICPHYARSIPAGDTEQFIIYAVNKEEYDTCRIMTASPRIVAKCDTPFIRKFFTISFRSFSPMPNAMQFFPGEDYYFISTSTKNDLFLRVEGMCRSNNMRAVFKVQDMASVRAKLAKAAEEAAAAAAAAAKDPNLNVNSVVGNTREKTERLDERPRPKTFDYFLHQTKEKILLNDMEQTSGSKFHKDAPPIPNNNSKRDKTLFKQEASTSGASAVLANTNCYHVKFVNGSPYSHLLHVLSAAVILPLLWSWQGIKFELNST</sequence>
<comment type="caution">
    <text evidence="6">Lacks conserved residue(s) required for the propagation of feature annotation.</text>
</comment>
<name>A0A553NYH8_TIGCA</name>
<keyword evidence="11" id="KW-1185">Reference proteome</keyword>
<keyword evidence="2 8" id="KW-0732">Signal</keyword>
<organism evidence="10 11">
    <name type="scientific">Tigriopus californicus</name>
    <name type="common">Marine copepod</name>
    <dbReference type="NCBI Taxonomy" id="6832"/>
    <lineage>
        <taxon>Eukaryota</taxon>
        <taxon>Metazoa</taxon>
        <taxon>Ecdysozoa</taxon>
        <taxon>Arthropoda</taxon>
        <taxon>Crustacea</taxon>
        <taxon>Multicrustacea</taxon>
        <taxon>Hexanauplia</taxon>
        <taxon>Copepoda</taxon>
        <taxon>Harpacticoida</taxon>
        <taxon>Harpacticidae</taxon>
        <taxon>Tigriopus</taxon>
    </lineage>
</organism>
<dbReference type="CDD" id="cd02675">
    <property type="entry name" value="Ephrin_ectodomain"/>
    <property type="match status" value="1"/>
</dbReference>
<evidence type="ECO:0000256" key="5">
    <source>
        <dbReference type="ARBA" id="ARBA00023180"/>
    </source>
</evidence>
<dbReference type="Gene3D" id="2.60.40.420">
    <property type="entry name" value="Cupredoxins - blue copper proteins"/>
    <property type="match status" value="1"/>
</dbReference>
<keyword evidence="3 7" id="KW-0472">Membrane</keyword>
<dbReference type="EMBL" id="VCGU01000009">
    <property type="protein sequence ID" value="TRY70484.1"/>
    <property type="molecule type" value="Genomic_DNA"/>
</dbReference>
<evidence type="ECO:0000313" key="10">
    <source>
        <dbReference type="EMBL" id="TRY70484.1"/>
    </source>
</evidence>
<keyword evidence="4" id="KW-1015">Disulfide bond</keyword>